<dbReference type="AlphaFoldDB" id="A0A182HHW0"/>
<dbReference type="VEuPathDB" id="VectorBase:AARA21_000155"/>
<dbReference type="InterPro" id="IPR012934">
    <property type="entry name" value="Znf_AD"/>
</dbReference>
<dbReference type="PROSITE" id="PS51915">
    <property type="entry name" value="ZAD"/>
    <property type="match status" value="1"/>
</dbReference>
<dbReference type="EnsemblMetazoa" id="AARA000817-RA">
    <property type="protein sequence ID" value="AARA000817-PA"/>
    <property type="gene ID" value="AARA000817"/>
</dbReference>
<keyword evidence="3" id="KW-1185">Reference proteome</keyword>
<dbReference type="EMBL" id="APCN01002448">
    <property type="status" value="NOT_ANNOTATED_CDS"/>
    <property type="molecule type" value="Genomic_DNA"/>
</dbReference>
<evidence type="ECO:0000313" key="3">
    <source>
        <dbReference type="Proteomes" id="UP000075840"/>
    </source>
</evidence>
<feature type="region of interest" description="Disordered" evidence="1">
    <location>
        <begin position="178"/>
        <end position="271"/>
    </location>
</feature>
<dbReference type="SMART" id="SM00868">
    <property type="entry name" value="zf-AD"/>
    <property type="match status" value="1"/>
</dbReference>
<dbReference type="Pfam" id="PF07776">
    <property type="entry name" value="zf-AD"/>
    <property type="match status" value="1"/>
</dbReference>
<accession>A0A182HHW0</accession>
<dbReference type="GO" id="GO:0008270">
    <property type="term" value="F:zinc ion binding"/>
    <property type="evidence" value="ECO:0007669"/>
    <property type="project" value="UniProtKB-UniRule"/>
</dbReference>
<protein>
    <submittedName>
        <fullName evidence="2">Uncharacterized protein</fullName>
    </submittedName>
</protein>
<dbReference type="Gene3D" id="3.30.160.60">
    <property type="entry name" value="Classic Zinc Finger"/>
    <property type="match status" value="1"/>
</dbReference>
<evidence type="ECO:0000313" key="2">
    <source>
        <dbReference type="EnsemblMetazoa" id="AARA000817-PA"/>
    </source>
</evidence>
<name>A0A182HHW0_ANOAR</name>
<feature type="compositionally biased region" description="Acidic residues" evidence="1">
    <location>
        <begin position="200"/>
        <end position="243"/>
    </location>
</feature>
<dbReference type="PROSITE" id="PS50157">
    <property type="entry name" value="ZINC_FINGER_C2H2_2"/>
    <property type="match status" value="1"/>
</dbReference>
<dbReference type="PROSITE" id="PS00028">
    <property type="entry name" value="ZINC_FINGER_C2H2_1"/>
    <property type="match status" value="1"/>
</dbReference>
<sequence>MASSSAMEDLMFGEICRCCMASKPRMKPLFDTNLFAMLNAVTGLNVHRNDGLPSQLCVPCVLQIRRSHFFKVQCENTDVTLRSYAVETRPDDTDTYILAEDGTYVKEADSSSQNDDGAAPAGSAKALRLHRRTHRLAYLCELCDVGFATSAKLNAHVKADHSDMPVTSEGEYLLYDNDNNVTTTNRAPTQSQAKRPRAESDEEYVGEEEEDEREEDEEELDDDGEEEEEEEENEGEEEEEENEGQGGEENISILEEYEETEAGSQTNEEDSVVHVVYNGDSIEEQEAYEDFAGSYDDIVKQEPLLEIRIMNPDDVDSDIEQ</sequence>
<dbReference type="VEuPathDB" id="VectorBase:AARA000817"/>
<dbReference type="Proteomes" id="UP000075840">
    <property type="component" value="Unassembled WGS sequence"/>
</dbReference>
<dbReference type="GO" id="GO:0005634">
    <property type="term" value="C:nucleus"/>
    <property type="evidence" value="ECO:0007669"/>
    <property type="project" value="InterPro"/>
</dbReference>
<organism evidence="2 3">
    <name type="scientific">Anopheles arabiensis</name>
    <name type="common">Mosquito</name>
    <dbReference type="NCBI Taxonomy" id="7173"/>
    <lineage>
        <taxon>Eukaryota</taxon>
        <taxon>Metazoa</taxon>
        <taxon>Ecdysozoa</taxon>
        <taxon>Arthropoda</taxon>
        <taxon>Hexapoda</taxon>
        <taxon>Insecta</taxon>
        <taxon>Pterygota</taxon>
        <taxon>Neoptera</taxon>
        <taxon>Endopterygota</taxon>
        <taxon>Diptera</taxon>
        <taxon>Nematocera</taxon>
        <taxon>Culicoidea</taxon>
        <taxon>Culicidae</taxon>
        <taxon>Anophelinae</taxon>
        <taxon>Anopheles</taxon>
    </lineage>
</organism>
<dbReference type="Gene3D" id="3.40.1800.20">
    <property type="match status" value="1"/>
</dbReference>
<proteinExistence type="predicted"/>
<reference evidence="2" key="1">
    <citation type="submission" date="2022-08" db="UniProtKB">
        <authorList>
            <consortium name="EnsemblMetazoa"/>
        </authorList>
    </citation>
    <scope>IDENTIFICATION</scope>
    <source>
        <strain evidence="2">Dongola</strain>
    </source>
</reference>
<dbReference type="InterPro" id="IPR013087">
    <property type="entry name" value="Znf_C2H2_type"/>
</dbReference>
<evidence type="ECO:0000256" key="1">
    <source>
        <dbReference type="SAM" id="MobiDB-lite"/>
    </source>
</evidence>
<dbReference type="SUPFAM" id="SSF57716">
    <property type="entry name" value="Glucocorticoid receptor-like (DNA-binding domain)"/>
    <property type="match status" value="1"/>
</dbReference>
<feature type="compositionally biased region" description="Polar residues" evidence="1">
    <location>
        <begin position="178"/>
        <end position="193"/>
    </location>
</feature>
<dbReference type="PANTHER" id="PTHR39942">
    <property type="entry name" value="BCDNA.LD26519-RELATED"/>
    <property type="match status" value="1"/>
</dbReference>
<dbReference type="PANTHER" id="PTHR39942:SF1">
    <property type="entry name" value="BCDNA.LD26519-RELATED"/>
    <property type="match status" value="1"/>
</dbReference>